<protein>
    <submittedName>
        <fullName evidence="2">Uncharacterized protein</fullName>
    </submittedName>
</protein>
<reference evidence="3" key="1">
    <citation type="journal article" date="2005" name="Nature">
        <title>The map-based sequence of the rice genome.</title>
        <authorList>
            <consortium name="International rice genome sequencing project (IRGSP)"/>
            <person name="Matsumoto T."/>
            <person name="Wu J."/>
            <person name="Kanamori H."/>
            <person name="Katayose Y."/>
            <person name="Fujisawa M."/>
            <person name="Namiki N."/>
            <person name="Mizuno H."/>
            <person name="Yamamoto K."/>
            <person name="Antonio B.A."/>
            <person name="Baba T."/>
            <person name="Sakata K."/>
            <person name="Nagamura Y."/>
            <person name="Aoki H."/>
            <person name="Arikawa K."/>
            <person name="Arita K."/>
            <person name="Bito T."/>
            <person name="Chiden Y."/>
            <person name="Fujitsuka N."/>
            <person name="Fukunaka R."/>
            <person name="Hamada M."/>
            <person name="Harada C."/>
            <person name="Hayashi A."/>
            <person name="Hijishita S."/>
            <person name="Honda M."/>
            <person name="Hosokawa S."/>
            <person name="Ichikawa Y."/>
            <person name="Idonuma A."/>
            <person name="Iijima M."/>
            <person name="Ikeda M."/>
            <person name="Ikeno M."/>
            <person name="Ito K."/>
            <person name="Ito S."/>
            <person name="Ito T."/>
            <person name="Ito Y."/>
            <person name="Ito Y."/>
            <person name="Iwabuchi A."/>
            <person name="Kamiya K."/>
            <person name="Karasawa W."/>
            <person name="Kurita K."/>
            <person name="Katagiri S."/>
            <person name="Kikuta A."/>
            <person name="Kobayashi H."/>
            <person name="Kobayashi N."/>
            <person name="Machita K."/>
            <person name="Maehara T."/>
            <person name="Masukawa M."/>
            <person name="Mizubayashi T."/>
            <person name="Mukai Y."/>
            <person name="Nagasaki H."/>
            <person name="Nagata Y."/>
            <person name="Naito S."/>
            <person name="Nakashima M."/>
            <person name="Nakama Y."/>
            <person name="Nakamichi Y."/>
            <person name="Nakamura M."/>
            <person name="Meguro A."/>
            <person name="Negishi M."/>
            <person name="Ohta I."/>
            <person name="Ohta T."/>
            <person name="Okamoto M."/>
            <person name="Ono N."/>
            <person name="Saji S."/>
            <person name="Sakaguchi M."/>
            <person name="Sakai K."/>
            <person name="Shibata M."/>
            <person name="Shimokawa T."/>
            <person name="Song J."/>
            <person name="Takazaki Y."/>
            <person name="Terasawa K."/>
            <person name="Tsugane M."/>
            <person name="Tsuji K."/>
            <person name="Ueda S."/>
            <person name="Waki K."/>
            <person name="Yamagata H."/>
            <person name="Yamamoto M."/>
            <person name="Yamamoto S."/>
            <person name="Yamane H."/>
            <person name="Yoshiki S."/>
            <person name="Yoshihara R."/>
            <person name="Yukawa K."/>
            <person name="Zhong H."/>
            <person name="Yano M."/>
            <person name="Yuan Q."/>
            <person name="Ouyang S."/>
            <person name="Liu J."/>
            <person name="Jones K.M."/>
            <person name="Gansberger K."/>
            <person name="Moffat K."/>
            <person name="Hill J."/>
            <person name="Bera J."/>
            <person name="Fadrosh D."/>
            <person name="Jin S."/>
            <person name="Johri S."/>
            <person name="Kim M."/>
            <person name="Overton L."/>
            <person name="Reardon M."/>
            <person name="Tsitrin T."/>
            <person name="Vuong H."/>
            <person name="Weaver B."/>
            <person name="Ciecko A."/>
            <person name="Tallon L."/>
            <person name="Jackson J."/>
            <person name="Pai G."/>
            <person name="Aken S.V."/>
            <person name="Utterback T."/>
            <person name="Reidmuller S."/>
            <person name="Feldblyum T."/>
            <person name="Hsiao J."/>
            <person name="Zismann V."/>
            <person name="Iobst S."/>
            <person name="de Vazeille A.R."/>
            <person name="Buell C.R."/>
            <person name="Ying K."/>
            <person name="Li Y."/>
            <person name="Lu T."/>
            <person name="Huang Y."/>
            <person name="Zhao Q."/>
            <person name="Feng Q."/>
            <person name="Zhang L."/>
            <person name="Zhu J."/>
            <person name="Weng Q."/>
            <person name="Mu J."/>
            <person name="Lu Y."/>
            <person name="Fan D."/>
            <person name="Liu Y."/>
            <person name="Guan J."/>
            <person name="Zhang Y."/>
            <person name="Yu S."/>
            <person name="Liu X."/>
            <person name="Zhang Y."/>
            <person name="Hong G."/>
            <person name="Han B."/>
            <person name="Choisne N."/>
            <person name="Demange N."/>
            <person name="Orjeda G."/>
            <person name="Samain S."/>
            <person name="Cattolico L."/>
            <person name="Pelletier E."/>
            <person name="Couloux A."/>
            <person name="Segurens B."/>
            <person name="Wincker P."/>
            <person name="D'Hont A."/>
            <person name="Scarpelli C."/>
            <person name="Weissenbach J."/>
            <person name="Salanoubat M."/>
            <person name="Quetier F."/>
            <person name="Yu Y."/>
            <person name="Kim H.R."/>
            <person name="Rambo T."/>
            <person name="Currie J."/>
            <person name="Collura K."/>
            <person name="Luo M."/>
            <person name="Yang T."/>
            <person name="Ammiraju J.S.S."/>
            <person name="Engler F."/>
            <person name="Soderlund C."/>
            <person name="Wing R.A."/>
            <person name="Palmer L.E."/>
            <person name="de la Bastide M."/>
            <person name="Spiegel L."/>
            <person name="Nascimento L."/>
            <person name="Zutavern T."/>
            <person name="O'Shaughnessy A."/>
            <person name="Dike S."/>
            <person name="Dedhia N."/>
            <person name="Preston R."/>
            <person name="Balija V."/>
            <person name="McCombie W.R."/>
            <person name="Chow T."/>
            <person name="Chen H."/>
            <person name="Chung M."/>
            <person name="Chen C."/>
            <person name="Shaw J."/>
            <person name="Wu H."/>
            <person name="Hsiao K."/>
            <person name="Chao Y."/>
            <person name="Chu M."/>
            <person name="Cheng C."/>
            <person name="Hour A."/>
            <person name="Lee P."/>
            <person name="Lin S."/>
            <person name="Lin Y."/>
            <person name="Liou J."/>
            <person name="Liu S."/>
            <person name="Hsing Y."/>
            <person name="Raghuvanshi S."/>
            <person name="Mohanty A."/>
            <person name="Bharti A.K."/>
            <person name="Gaur A."/>
            <person name="Gupta V."/>
            <person name="Kumar D."/>
            <person name="Ravi V."/>
            <person name="Vij S."/>
            <person name="Kapur A."/>
            <person name="Khurana P."/>
            <person name="Khurana P."/>
            <person name="Khurana J.P."/>
            <person name="Tyagi A.K."/>
            <person name="Gaikwad K."/>
            <person name="Singh A."/>
            <person name="Dalal V."/>
            <person name="Srivastava S."/>
            <person name="Dixit A."/>
            <person name="Pal A.K."/>
            <person name="Ghazi I.A."/>
            <person name="Yadav M."/>
            <person name="Pandit A."/>
            <person name="Bhargava A."/>
            <person name="Sureshbabu K."/>
            <person name="Batra K."/>
            <person name="Sharma T.R."/>
            <person name="Mohapatra T."/>
            <person name="Singh N.K."/>
            <person name="Messing J."/>
            <person name="Nelson A.B."/>
            <person name="Fuks G."/>
            <person name="Kavchok S."/>
            <person name="Keizer G."/>
            <person name="Linton E."/>
            <person name="Llaca V."/>
            <person name="Song R."/>
            <person name="Tanyolac B."/>
            <person name="Young S."/>
            <person name="Ho-Il K."/>
            <person name="Hahn J.H."/>
            <person name="Sangsakoo G."/>
            <person name="Vanavichit A."/>
            <person name="de Mattos Luiz.A.T."/>
            <person name="Zimmer P.D."/>
            <person name="Malone G."/>
            <person name="Dellagostin O."/>
            <person name="de Oliveira A.C."/>
            <person name="Bevan M."/>
            <person name="Bancroft I."/>
            <person name="Minx P."/>
            <person name="Cordum H."/>
            <person name="Wilson R."/>
            <person name="Cheng Z."/>
            <person name="Jin W."/>
            <person name="Jiang J."/>
            <person name="Leong S.A."/>
            <person name="Iwama H."/>
            <person name="Gojobori T."/>
            <person name="Itoh T."/>
            <person name="Niimura Y."/>
            <person name="Fujii Y."/>
            <person name="Habara T."/>
            <person name="Sakai H."/>
            <person name="Sato Y."/>
            <person name="Wilson G."/>
            <person name="Kumar K."/>
            <person name="McCouch S."/>
            <person name="Juretic N."/>
            <person name="Hoen D."/>
            <person name="Wright S."/>
            <person name="Bruskiewich R."/>
            <person name="Bureau T."/>
            <person name="Miyao A."/>
            <person name="Hirochika H."/>
            <person name="Nishikawa T."/>
            <person name="Kadowaki K."/>
            <person name="Sugiura M."/>
            <person name="Burr B."/>
            <person name="Sasaki T."/>
        </authorList>
    </citation>
    <scope>NUCLEOTIDE SEQUENCE [LARGE SCALE GENOMIC DNA]</scope>
    <source>
        <strain evidence="3">cv. Nipponbare</strain>
    </source>
</reference>
<dbReference type="Proteomes" id="UP000000763">
    <property type="component" value="Chromosome 6"/>
</dbReference>
<feature type="region of interest" description="Disordered" evidence="1">
    <location>
        <begin position="57"/>
        <end position="90"/>
    </location>
</feature>
<organism evidence="2 3">
    <name type="scientific">Oryza sativa subsp. japonica</name>
    <name type="common">Rice</name>
    <dbReference type="NCBI Taxonomy" id="39947"/>
    <lineage>
        <taxon>Eukaryota</taxon>
        <taxon>Viridiplantae</taxon>
        <taxon>Streptophyta</taxon>
        <taxon>Embryophyta</taxon>
        <taxon>Tracheophyta</taxon>
        <taxon>Spermatophyta</taxon>
        <taxon>Magnoliopsida</taxon>
        <taxon>Liliopsida</taxon>
        <taxon>Poales</taxon>
        <taxon>Poaceae</taxon>
        <taxon>BOP clade</taxon>
        <taxon>Oryzoideae</taxon>
        <taxon>Oryzeae</taxon>
        <taxon>Oryzinae</taxon>
        <taxon>Oryza</taxon>
        <taxon>Oryza sativa</taxon>
    </lineage>
</organism>
<feature type="compositionally biased region" description="Basic and acidic residues" evidence="1">
    <location>
        <begin position="126"/>
        <end position="155"/>
    </location>
</feature>
<dbReference type="AlphaFoldDB" id="Q5VS22"/>
<evidence type="ECO:0000313" key="3">
    <source>
        <dbReference type="Proteomes" id="UP000000763"/>
    </source>
</evidence>
<evidence type="ECO:0000313" key="2">
    <source>
        <dbReference type="EMBL" id="BAD67753.1"/>
    </source>
</evidence>
<evidence type="ECO:0000256" key="1">
    <source>
        <dbReference type="SAM" id="MobiDB-lite"/>
    </source>
</evidence>
<proteinExistence type="predicted"/>
<feature type="region of interest" description="Disordered" evidence="1">
    <location>
        <begin position="102"/>
        <end position="155"/>
    </location>
</feature>
<reference evidence="3" key="2">
    <citation type="journal article" date="2008" name="Nucleic Acids Res.">
        <title>The rice annotation project database (RAP-DB): 2008 update.</title>
        <authorList>
            <consortium name="The rice annotation project (RAP)"/>
        </authorList>
    </citation>
    <scope>GENOME REANNOTATION</scope>
    <source>
        <strain evidence="3">cv. Nipponbare</strain>
    </source>
</reference>
<dbReference type="EMBL" id="AP001389">
    <property type="protein sequence ID" value="BAD67753.1"/>
    <property type="molecule type" value="Genomic_DNA"/>
</dbReference>
<gene>
    <name evidence="2" type="primary">P0541H01.7</name>
</gene>
<sequence>MGETVEEVVGVQFHHLGASGRGGVVRILRRSGRQPPGSVGGIVGCGWRFWRGEMGENGADVGGEVPRTNARARGGGGGRKRQRRGAARAAMAATAAAGLRLGMTGGVHGSHLSEREGGRGRLGRQNRLEGEREPSGPREEAGPRGRERRGWAERGPKRGKRILIVFFLF</sequence>
<accession>Q5VS22</accession>
<name>Q5VS22_ORYSJ</name>